<gene>
    <name evidence="1" type="ORF">BJ554DRAFT_4266</name>
</gene>
<sequence length="179" mass="19544">IIFVCALGNQNGFGGAPLCVRLNGAGSSLTGSNLRQTLARAYDLHPDPVFRLSIKLDVPRTVQHLRASLKLPRPVSLALRIAVIAEGDEALDAKKAGATFVGGESLIQQVRWRDRLSSCWITPDPPNAQRTIYLDVLARRLCRLSAHRLFAANLISTGYSARPICSRKSRPAWLGFSGR</sequence>
<comment type="caution">
    <text evidence="1">The sequence shown here is derived from an EMBL/GenBank/DDBJ whole genome shotgun (WGS) entry which is preliminary data.</text>
</comment>
<feature type="non-terminal residue" evidence="1">
    <location>
        <position position="179"/>
    </location>
</feature>
<dbReference type="InterPro" id="IPR023674">
    <property type="entry name" value="Ribosomal_uL1-like"/>
</dbReference>
<proteinExistence type="predicted"/>
<dbReference type="AlphaFoldDB" id="A0A8H7ZN02"/>
<dbReference type="EMBL" id="JAEFCI010012305">
    <property type="protein sequence ID" value="KAG5456091.1"/>
    <property type="molecule type" value="Genomic_DNA"/>
</dbReference>
<reference evidence="1 2" key="1">
    <citation type="journal article" name="Sci. Rep.">
        <title>Genome-scale phylogenetic analyses confirm Olpidium as the closest living zoosporic fungus to the non-flagellated, terrestrial fungi.</title>
        <authorList>
            <person name="Chang Y."/>
            <person name="Rochon D."/>
            <person name="Sekimoto S."/>
            <person name="Wang Y."/>
            <person name="Chovatia M."/>
            <person name="Sandor L."/>
            <person name="Salamov A."/>
            <person name="Grigoriev I.V."/>
            <person name="Stajich J.E."/>
            <person name="Spatafora J.W."/>
        </authorList>
    </citation>
    <scope>NUCLEOTIDE SEQUENCE [LARGE SCALE GENOMIC DNA]</scope>
    <source>
        <strain evidence="1">S191</strain>
    </source>
</reference>
<accession>A0A8H7ZN02</accession>
<protein>
    <submittedName>
        <fullName evidence="1">Uncharacterized protein</fullName>
    </submittedName>
</protein>
<evidence type="ECO:0000313" key="1">
    <source>
        <dbReference type="EMBL" id="KAG5456091.1"/>
    </source>
</evidence>
<feature type="non-terminal residue" evidence="1">
    <location>
        <position position="1"/>
    </location>
</feature>
<dbReference type="InterPro" id="IPR016095">
    <property type="entry name" value="Ribosomal_uL1_3-a/b-sand"/>
</dbReference>
<dbReference type="Gene3D" id="3.40.50.790">
    <property type="match status" value="1"/>
</dbReference>
<dbReference type="Gene3D" id="3.30.190.20">
    <property type="match status" value="1"/>
</dbReference>
<dbReference type="OrthoDB" id="1747252at2759"/>
<dbReference type="Pfam" id="PF00687">
    <property type="entry name" value="Ribosomal_L1"/>
    <property type="match status" value="1"/>
</dbReference>
<dbReference type="SUPFAM" id="SSF56808">
    <property type="entry name" value="Ribosomal protein L1"/>
    <property type="match status" value="1"/>
</dbReference>
<dbReference type="InterPro" id="IPR028364">
    <property type="entry name" value="Ribosomal_uL1/biogenesis"/>
</dbReference>
<organism evidence="1 2">
    <name type="scientific">Olpidium bornovanus</name>
    <dbReference type="NCBI Taxonomy" id="278681"/>
    <lineage>
        <taxon>Eukaryota</taxon>
        <taxon>Fungi</taxon>
        <taxon>Fungi incertae sedis</taxon>
        <taxon>Olpidiomycota</taxon>
        <taxon>Olpidiomycotina</taxon>
        <taxon>Olpidiomycetes</taxon>
        <taxon>Olpidiales</taxon>
        <taxon>Olpidiaceae</taxon>
        <taxon>Olpidium</taxon>
    </lineage>
</organism>
<dbReference type="Proteomes" id="UP000673691">
    <property type="component" value="Unassembled WGS sequence"/>
</dbReference>
<name>A0A8H7ZN02_9FUNG</name>
<keyword evidence="2" id="KW-1185">Reference proteome</keyword>
<evidence type="ECO:0000313" key="2">
    <source>
        <dbReference type="Proteomes" id="UP000673691"/>
    </source>
</evidence>